<proteinExistence type="predicted"/>
<feature type="region of interest" description="Disordered" evidence="2">
    <location>
        <begin position="324"/>
        <end position="345"/>
    </location>
</feature>
<dbReference type="PROSITE" id="PS50158">
    <property type="entry name" value="ZF_CCHC"/>
    <property type="match status" value="1"/>
</dbReference>
<dbReference type="InterPro" id="IPR013103">
    <property type="entry name" value="RVT_2"/>
</dbReference>
<dbReference type="InterPro" id="IPR001878">
    <property type="entry name" value="Znf_CCHC"/>
</dbReference>
<feature type="domain" description="CCHC-type" evidence="3">
    <location>
        <begin position="823"/>
        <end position="840"/>
    </location>
</feature>
<accession>A0A6L2JDX5</accession>
<dbReference type="GO" id="GO:0003676">
    <property type="term" value="F:nucleic acid binding"/>
    <property type="evidence" value="ECO:0007669"/>
    <property type="project" value="InterPro"/>
</dbReference>
<dbReference type="SUPFAM" id="SSF57756">
    <property type="entry name" value="Retrovirus zinc finger-like domains"/>
    <property type="match status" value="2"/>
</dbReference>
<reference evidence="4" key="1">
    <citation type="journal article" date="2019" name="Sci. Rep.">
        <title>Draft genome of Tanacetum cinerariifolium, the natural source of mosquito coil.</title>
        <authorList>
            <person name="Yamashiro T."/>
            <person name="Shiraishi A."/>
            <person name="Satake H."/>
            <person name="Nakayama K."/>
        </authorList>
    </citation>
    <scope>NUCLEOTIDE SEQUENCE</scope>
</reference>
<dbReference type="PANTHER" id="PTHR34676">
    <property type="entry name" value="DUF4219 DOMAIN-CONTAINING PROTEIN-RELATED"/>
    <property type="match status" value="1"/>
</dbReference>
<dbReference type="InterPro" id="IPR036875">
    <property type="entry name" value="Znf_CCHC_sf"/>
</dbReference>
<comment type="caution">
    <text evidence="4">The sequence shown here is derived from an EMBL/GenBank/DDBJ whole genome shotgun (WGS) entry which is preliminary data.</text>
</comment>
<organism evidence="4">
    <name type="scientific">Tanacetum cinerariifolium</name>
    <name type="common">Dalmatian daisy</name>
    <name type="synonym">Chrysanthemum cinerariifolium</name>
    <dbReference type="NCBI Taxonomy" id="118510"/>
    <lineage>
        <taxon>Eukaryota</taxon>
        <taxon>Viridiplantae</taxon>
        <taxon>Streptophyta</taxon>
        <taxon>Embryophyta</taxon>
        <taxon>Tracheophyta</taxon>
        <taxon>Spermatophyta</taxon>
        <taxon>Magnoliopsida</taxon>
        <taxon>eudicotyledons</taxon>
        <taxon>Gunneridae</taxon>
        <taxon>Pentapetalae</taxon>
        <taxon>asterids</taxon>
        <taxon>campanulids</taxon>
        <taxon>Asterales</taxon>
        <taxon>Asteraceae</taxon>
        <taxon>Asteroideae</taxon>
        <taxon>Anthemideae</taxon>
        <taxon>Anthemidinae</taxon>
        <taxon>Tanacetum</taxon>
    </lineage>
</organism>
<name>A0A6L2JDX5_TANCI</name>
<gene>
    <name evidence="4" type="ORF">Tci_007084</name>
</gene>
<keyword evidence="1" id="KW-0863">Zinc-finger</keyword>
<feature type="region of interest" description="Disordered" evidence="2">
    <location>
        <begin position="803"/>
        <end position="823"/>
    </location>
</feature>
<dbReference type="SMART" id="SM00343">
    <property type="entry name" value="ZnF_C2HC"/>
    <property type="match status" value="2"/>
</dbReference>
<evidence type="ECO:0000256" key="1">
    <source>
        <dbReference type="PROSITE-ProRule" id="PRU00047"/>
    </source>
</evidence>
<evidence type="ECO:0000313" key="4">
    <source>
        <dbReference type="EMBL" id="GEU35106.1"/>
    </source>
</evidence>
<dbReference type="EMBL" id="BKCJ010000654">
    <property type="protein sequence ID" value="GEU35106.1"/>
    <property type="molecule type" value="Genomic_DNA"/>
</dbReference>
<keyword evidence="1" id="KW-0862">Zinc</keyword>
<sequence length="1283" mass="145814">MINYSLWEVIENGNTPPITKVVKGVETTIAPITAEEKAQRRLELNVRSTLLMDIPNEHQLKFNSIKDAKSLLQAVEKIFGGNTTTKKTQRNLLKQQYENFTASSSEVLDQTFDRIQKLISKLEIHGESISQEDVNQKFLRSLSPEWNTHTIVWGNKPEIDTLSLDDLYNNLKIYEQDVKGTSSLNTNTQNVAFVSLNNTNNTNGAVNTAHGATTATTQATAVKSTTIVNLSDAVICAFFARQPNSPQLNNEDLQRIHPDDLEEMYIRWQMAMLTMRASRFLKNTGRKFSRNGTKTIGFDKSKVECYNFHKIGHFARECRAPWNQENRNRESSRRSVPVETPTSSALESCDGLGVYDWSDQPEEGPTNFALMAYSFTSFKSEVSSDSNCSSSCLENVKILKEQNEQLLKDLRTSKINAIAYKTGNFMPHKPYLSFSGLEEFVNEPIVSEPTVKKHVVKTSEAKASADKPKVVKKNFGSPLIEDWIADSEDKAESKPKIEKKTVKPSFAKIKFVKSKEQVKSPRKTTVKQVLMKSDLITVNTARPLNAAYPKSTVNVARPMSHLLKSAHLTVKRPIHQKTTFNNSNVNQRVNTVRSKTVNTARPKAVVNSILGNRVNVVKASACWVWKPMTKVIDHVFKHNSASIILKKFDYVDAQGRSNRKLMLLSITYYCWVDVNAVDGNNQVKDNKINLLVQQYEQFAISEDESIDSAFARAKLTAIEESKDLTSLSLNELIGNLKVHEMIIKKDSKIVKAKVERKSLALKAKKESSDEDCSTFGSEDEEYAIVVRDFKKFFKRRGRFVRQPQNDKKTFQRSRDNKNNKSKRKCFRCGDPNHLIGECPKLPKDKNQRAFVGGSWSYSGKENDENIQDKTFLLAQVPNEICLGVNLEPDEQIKDNRCSKHMMGNQKLFSIYKAYNRGNIIFGSNLCGNIIGKGQICDNKCRVTFSEHDSENTKDDKIVGDESWIVAMQEELNQFVANDVWELVDQPRNMTIIGTKWVFRNKLDKNGIVSQNKARLVAQGYNQQMGIDYDETYTPIARLESIRILFAYAYALDFKLFQMDVKSAFLNGFINEEVYVVQPSGFIDFEKTYHVYKLKKALYGLKQAPKACFTEKTLVDDSSQNSPWLMHMVHIHAGMITNVKNLLKHFSIYQALLVNKTKLIGVFSYDLLNSVPELLHKDFRDFSRNGECLVAGRVLDDIDDDLKSFFLLWHYGLQSYISGTNLDSFLSENPFSSRARIREEFPSLLFLFFCQTFQCLRRHALIPSSLIRNASLSLPKALVKISAS</sequence>
<evidence type="ECO:0000259" key="3">
    <source>
        <dbReference type="PROSITE" id="PS50158"/>
    </source>
</evidence>
<feature type="compositionally biased region" description="Basic and acidic residues" evidence="2">
    <location>
        <begin position="804"/>
        <end position="818"/>
    </location>
</feature>
<dbReference type="GO" id="GO:0008270">
    <property type="term" value="F:zinc ion binding"/>
    <property type="evidence" value="ECO:0007669"/>
    <property type="project" value="UniProtKB-KW"/>
</dbReference>
<protein>
    <submittedName>
        <fullName evidence="4">Retrovirus-related Pol polyprotein from transposon TNT 1-94</fullName>
    </submittedName>
</protein>
<dbReference type="PANTHER" id="PTHR34676:SF17">
    <property type="entry name" value="OS06G0684500 PROTEIN"/>
    <property type="match status" value="1"/>
</dbReference>
<dbReference type="Pfam" id="PF14223">
    <property type="entry name" value="Retrotran_gag_2"/>
    <property type="match status" value="1"/>
</dbReference>
<keyword evidence="1" id="KW-0479">Metal-binding</keyword>
<dbReference type="Pfam" id="PF07727">
    <property type="entry name" value="RVT_2"/>
    <property type="match status" value="1"/>
</dbReference>
<evidence type="ECO:0000256" key="2">
    <source>
        <dbReference type="SAM" id="MobiDB-lite"/>
    </source>
</evidence>